<dbReference type="InterPro" id="IPR036291">
    <property type="entry name" value="NAD(P)-bd_dom_sf"/>
</dbReference>
<dbReference type="InterPro" id="IPR023401">
    <property type="entry name" value="ODC_N"/>
</dbReference>
<proteinExistence type="predicted"/>
<dbReference type="PANTHER" id="PTHR13812">
    <property type="entry name" value="KETIMINE REDUCTASE MU-CRYSTALLIN"/>
    <property type="match status" value="1"/>
</dbReference>
<organism evidence="1 2">
    <name type="scientific">Williamsia marianensis</name>
    <dbReference type="NCBI Taxonomy" id="85044"/>
    <lineage>
        <taxon>Bacteria</taxon>
        <taxon>Bacillati</taxon>
        <taxon>Actinomycetota</taxon>
        <taxon>Actinomycetes</taxon>
        <taxon>Mycobacteriales</taxon>
        <taxon>Nocardiaceae</taxon>
        <taxon>Williamsia</taxon>
    </lineage>
</organism>
<dbReference type="InterPro" id="IPR003462">
    <property type="entry name" value="ODC_Mu_crystall"/>
</dbReference>
<dbReference type="GO" id="GO:0005737">
    <property type="term" value="C:cytoplasm"/>
    <property type="evidence" value="ECO:0007669"/>
    <property type="project" value="TreeGrafter"/>
</dbReference>
<gene>
    <name evidence="1" type="ORF">CSW57_10575</name>
</gene>
<dbReference type="AlphaFoldDB" id="A0A2G3PLL6"/>
<dbReference type="Gene3D" id="3.30.1780.10">
    <property type="entry name" value="ornithine cyclodeaminase, domain 1"/>
    <property type="match status" value="1"/>
</dbReference>
<name>A0A2G3PLL6_WILMA</name>
<evidence type="ECO:0000313" key="2">
    <source>
        <dbReference type="Proteomes" id="UP000225108"/>
    </source>
</evidence>
<reference evidence="1 2" key="1">
    <citation type="submission" date="2017-10" db="EMBL/GenBank/DDBJ databases">
        <title>The draft genome sequence of Williamsia sp. BULT 1.1 isolated from the semi-arid grassland soils from South Africa.</title>
        <authorList>
            <person name="Kabwe M.H."/>
            <person name="Govender N."/>
            <person name="Mutseka Lunga P."/>
            <person name="Vikram S."/>
            <person name="Makhalanyane T.P."/>
        </authorList>
    </citation>
    <scope>NUCLEOTIDE SEQUENCE [LARGE SCALE GENOMIC DNA]</scope>
    <source>
        <strain evidence="1 2">BULT 1.1</strain>
    </source>
</reference>
<dbReference type="Gene3D" id="3.40.50.720">
    <property type="entry name" value="NAD(P)-binding Rossmann-like Domain"/>
    <property type="match status" value="1"/>
</dbReference>
<dbReference type="Pfam" id="PF02423">
    <property type="entry name" value="OCD_Mu_crystall"/>
    <property type="match status" value="1"/>
</dbReference>
<dbReference type="PIRSF" id="PIRSF001439">
    <property type="entry name" value="CryM"/>
    <property type="match status" value="1"/>
</dbReference>
<protein>
    <submittedName>
        <fullName evidence="1">Ornithine cyclodeaminase</fullName>
    </submittedName>
</protein>
<comment type="caution">
    <text evidence="1">The sequence shown here is derived from an EMBL/GenBank/DDBJ whole genome shotgun (WGS) entry which is preliminary data.</text>
</comment>
<dbReference type="SUPFAM" id="SSF51735">
    <property type="entry name" value="NAD(P)-binding Rossmann-fold domains"/>
    <property type="match status" value="1"/>
</dbReference>
<sequence length="326" mass="34138">MPTPTDAADRSTVGSISILTDEEVTAAVDQHAAIASIREVLLSAHRGTAHGIAKTMSQWGGSSTAHSLGAVDMQQRVVAFKNWVNTPRGASALLSLFDSTEGRPLAVMSAGALGMLRTAGTAAAATDILATPDAAVMAVLGTGRQALQQVHAVLGVRRLELVRVWSPSVRSREAFARQVTDVFGMAVEVADNAEQAVRGASIITTVTRSNEPFVDGAWLEDGAHLNAIGAILPTAAELLPTVLPLSGLTVVDDLENARRASRELREYFGADLTGVMTLGEAIDRGVTRPPDTRLTVFKGVGSGLTDLAIACLVWRTVEASHTEGLS</sequence>
<accession>A0A2G3PLL6</accession>
<dbReference type="RefSeq" id="WP_099382747.1">
    <property type="nucleotide sequence ID" value="NZ_PEBD01000008.1"/>
</dbReference>
<dbReference type="Proteomes" id="UP000225108">
    <property type="component" value="Unassembled WGS sequence"/>
</dbReference>
<evidence type="ECO:0000313" key="1">
    <source>
        <dbReference type="EMBL" id="PHV66719.1"/>
    </source>
</evidence>
<dbReference type="EMBL" id="PEBD01000008">
    <property type="protein sequence ID" value="PHV66719.1"/>
    <property type="molecule type" value="Genomic_DNA"/>
</dbReference>
<dbReference type="PANTHER" id="PTHR13812:SF19">
    <property type="entry name" value="KETIMINE REDUCTASE MU-CRYSTALLIN"/>
    <property type="match status" value="1"/>
</dbReference>